<evidence type="ECO:0000313" key="2">
    <source>
        <dbReference type="EMBL" id="MXU92187.1"/>
    </source>
</evidence>
<dbReference type="AlphaFoldDB" id="A0A6B0UQX8"/>
<evidence type="ECO:0000256" key="1">
    <source>
        <dbReference type="SAM" id="Phobius"/>
    </source>
</evidence>
<accession>A0A6B0UQX8</accession>
<keyword evidence="1" id="KW-0472">Membrane</keyword>
<keyword evidence="1" id="KW-0812">Transmembrane</keyword>
<reference evidence="2" key="1">
    <citation type="submission" date="2019-12" db="EMBL/GenBank/DDBJ databases">
        <title>An insight into the sialome of adult female Ixodes ricinus ticks feeding for 6 days.</title>
        <authorList>
            <person name="Perner J."/>
            <person name="Ribeiro J.M.C."/>
        </authorList>
    </citation>
    <scope>NUCLEOTIDE SEQUENCE</scope>
    <source>
        <strain evidence="2">Semi-engorged</strain>
        <tissue evidence="2">Salivary glands</tissue>
    </source>
</reference>
<protein>
    <submittedName>
        <fullName evidence="2">Uncharacterized protein</fullName>
    </submittedName>
</protein>
<organism evidence="2">
    <name type="scientific">Ixodes ricinus</name>
    <name type="common">Common tick</name>
    <name type="synonym">Acarus ricinus</name>
    <dbReference type="NCBI Taxonomy" id="34613"/>
    <lineage>
        <taxon>Eukaryota</taxon>
        <taxon>Metazoa</taxon>
        <taxon>Ecdysozoa</taxon>
        <taxon>Arthropoda</taxon>
        <taxon>Chelicerata</taxon>
        <taxon>Arachnida</taxon>
        <taxon>Acari</taxon>
        <taxon>Parasitiformes</taxon>
        <taxon>Ixodida</taxon>
        <taxon>Ixodoidea</taxon>
        <taxon>Ixodidae</taxon>
        <taxon>Ixodinae</taxon>
        <taxon>Ixodes</taxon>
    </lineage>
</organism>
<dbReference type="EMBL" id="GIFC01010104">
    <property type="protein sequence ID" value="MXU92187.1"/>
    <property type="molecule type" value="Transcribed_RNA"/>
</dbReference>
<sequence length="130" mass="14520">MRAKIFTLRFFKFSISFLMLLISSKISILPGLAIVNVSVVTTPITPIFTPLISYTIDFSTSIPFNAGSSFVSRFVPKTVTLAFFILLRKGSRPSGPSSNSWFPRHTASYIMFSIASATMLYFRTVYQTVP</sequence>
<feature type="transmembrane region" description="Helical" evidence="1">
    <location>
        <begin position="12"/>
        <end position="35"/>
    </location>
</feature>
<keyword evidence="1" id="KW-1133">Transmembrane helix</keyword>
<proteinExistence type="predicted"/>
<feature type="transmembrane region" description="Helical" evidence="1">
    <location>
        <begin position="107"/>
        <end position="126"/>
    </location>
</feature>
<name>A0A6B0UQX8_IXORI</name>